<dbReference type="RefSeq" id="XP_004183628.1">
    <property type="nucleotide sequence ID" value="XM_004183580.1"/>
</dbReference>
<dbReference type="Pfam" id="PF00022">
    <property type="entry name" value="Actin"/>
    <property type="match status" value="1"/>
</dbReference>
<evidence type="ECO:0000256" key="6">
    <source>
        <dbReference type="RuleBase" id="RU000487"/>
    </source>
</evidence>
<reference evidence="7 8" key="1">
    <citation type="submission" date="2012-10" db="EMBL/GenBank/DDBJ databases">
        <authorList>
            <person name="Zafar N."/>
            <person name="Inman J."/>
            <person name="Hall N."/>
            <person name="Lorenzi H."/>
            <person name="Caler E."/>
        </authorList>
    </citation>
    <scope>NUCLEOTIDE SEQUENCE [LARGE SCALE GENOMIC DNA]</scope>
    <source>
        <strain evidence="7 8">IP1</strain>
    </source>
</reference>
<evidence type="ECO:0000313" key="8">
    <source>
        <dbReference type="Proteomes" id="UP000014680"/>
    </source>
</evidence>
<dbReference type="Gene3D" id="3.30.420.40">
    <property type="match status" value="2"/>
</dbReference>
<evidence type="ECO:0000256" key="4">
    <source>
        <dbReference type="ARBA" id="ARBA00022840"/>
    </source>
</evidence>
<dbReference type="AlphaFoldDB" id="A0A0A1TVA6"/>
<gene>
    <name evidence="7" type="ORF">EIN_065470</name>
</gene>
<name>A0A0A1TVA6_ENTIV</name>
<evidence type="ECO:0000256" key="2">
    <source>
        <dbReference type="ARBA" id="ARBA00022490"/>
    </source>
</evidence>
<dbReference type="InterPro" id="IPR043129">
    <property type="entry name" value="ATPase_NBD"/>
</dbReference>
<comment type="subcellular location">
    <subcellularLocation>
        <location evidence="1">Cytoplasm</location>
        <location evidence="1">Cytoskeleton</location>
    </subcellularLocation>
</comment>
<proteinExistence type="inferred from homology"/>
<keyword evidence="2" id="KW-0963">Cytoplasm</keyword>
<keyword evidence="8" id="KW-1185">Reference proteome</keyword>
<keyword evidence="5" id="KW-0206">Cytoskeleton</keyword>
<dbReference type="Proteomes" id="UP000014680">
    <property type="component" value="Unassembled WGS sequence"/>
</dbReference>
<dbReference type="PANTHER" id="PTHR11937">
    <property type="entry name" value="ACTIN"/>
    <property type="match status" value="1"/>
</dbReference>
<keyword evidence="4" id="KW-0067">ATP-binding</keyword>
<evidence type="ECO:0000256" key="5">
    <source>
        <dbReference type="ARBA" id="ARBA00023212"/>
    </source>
</evidence>
<dbReference type="Gene3D" id="3.90.640.10">
    <property type="entry name" value="Actin, Chain A, domain 4"/>
    <property type="match status" value="1"/>
</dbReference>
<dbReference type="GO" id="GO:0005856">
    <property type="term" value="C:cytoskeleton"/>
    <property type="evidence" value="ECO:0007669"/>
    <property type="project" value="UniProtKB-SubCell"/>
</dbReference>
<dbReference type="GO" id="GO:0005524">
    <property type="term" value="F:ATP binding"/>
    <property type="evidence" value="ECO:0007669"/>
    <property type="project" value="UniProtKB-KW"/>
</dbReference>
<dbReference type="SUPFAM" id="SSF53067">
    <property type="entry name" value="Actin-like ATPase domain"/>
    <property type="match status" value="2"/>
</dbReference>
<dbReference type="PRINTS" id="PR00190">
    <property type="entry name" value="ACTIN"/>
</dbReference>
<evidence type="ECO:0000313" key="7">
    <source>
        <dbReference type="EMBL" id="ELP84282.1"/>
    </source>
</evidence>
<protein>
    <submittedName>
        <fullName evidence="7">Actin, putative</fullName>
    </submittedName>
</protein>
<organism evidence="7 8">
    <name type="scientific">Entamoeba invadens IP1</name>
    <dbReference type="NCBI Taxonomy" id="370355"/>
    <lineage>
        <taxon>Eukaryota</taxon>
        <taxon>Amoebozoa</taxon>
        <taxon>Evosea</taxon>
        <taxon>Archamoebae</taxon>
        <taxon>Mastigamoebida</taxon>
        <taxon>Entamoebidae</taxon>
        <taxon>Entamoeba</taxon>
    </lineage>
</organism>
<dbReference type="EMBL" id="KB207140">
    <property type="protein sequence ID" value="ELP84282.1"/>
    <property type="molecule type" value="Genomic_DNA"/>
</dbReference>
<dbReference type="SMART" id="SM00268">
    <property type="entry name" value="ACTIN"/>
    <property type="match status" value="1"/>
</dbReference>
<sequence>MEESIKTVIIDNGCSMTKAGFGGDDAPISVFQTIVGNPKSKVKVPSLYSPPSYVGEYIIKCSEFLNLKCPLERGLIKDFDCMKQLWDHTFCYELRTNPSEGNVLLTEVANNTAQNREKTTQIMFEEFEVKGLYIGLQPLLTLYNAGRTTGTVLEMGDSVTQCISVNKGNVSKESFVVNNFGGDEVSTFIQKTLKDRSSVFELQSAGKHIARDIKEKICYVASNFVEAIQRSQNEVETEYKLPDGESILVGKERFLACEAYFQPSLLNLECLGIHQMICNSIRKYNKDVTKVLYENIVVGGGPSLTQGLFERIYKEISNFSPQNIKIKTIKNQDRKYSAFLGASILASLDSFMPSFITKKVYEENGASFINSHLF</sequence>
<accession>A0A0A1TVA6</accession>
<dbReference type="KEGG" id="eiv:EIN_065470"/>
<evidence type="ECO:0000256" key="1">
    <source>
        <dbReference type="ARBA" id="ARBA00004245"/>
    </source>
</evidence>
<dbReference type="FunFam" id="3.30.420.40:FF:000148">
    <property type="entry name" value="Actin, alpha skeletal muscle"/>
    <property type="match status" value="1"/>
</dbReference>
<keyword evidence="3" id="KW-0547">Nucleotide-binding</keyword>
<dbReference type="VEuPathDB" id="AmoebaDB:EIN_065470"/>
<dbReference type="InterPro" id="IPR004000">
    <property type="entry name" value="Actin"/>
</dbReference>
<evidence type="ECO:0000256" key="3">
    <source>
        <dbReference type="ARBA" id="ARBA00022741"/>
    </source>
</evidence>
<comment type="similarity">
    <text evidence="6">Belongs to the actin family.</text>
</comment>
<dbReference type="GeneID" id="14883242"/>